<evidence type="ECO:0000259" key="22">
    <source>
        <dbReference type="Pfam" id="PF02875"/>
    </source>
</evidence>
<dbReference type="EMBL" id="JAZHRV010000001">
    <property type="protein sequence ID" value="MEH2559047.1"/>
    <property type="molecule type" value="Genomic_DNA"/>
</dbReference>
<evidence type="ECO:0000256" key="6">
    <source>
        <dbReference type="ARBA" id="ARBA00013025"/>
    </source>
</evidence>
<evidence type="ECO:0000256" key="8">
    <source>
        <dbReference type="ARBA" id="ARBA00022598"/>
    </source>
</evidence>
<dbReference type="PIRSF" id="PIRSF001563">
    <property type="entry name" value="Folylpolyglu_synth"/>
    <property type="match status" value="1"/>
</dbReference>
<dbReference type="GO" id="GO:0008841">
    <property type="term" value="F:dihydrofolate synthase activity"/>
    <property type="evidence" value="ECO:0007669"/>
    <property type="project" value="UniProtKB-EC"/>
</dbReference>
<dbReference type="RefSeq" id="WP_334486708.1">
    <property type="nucleotide sequence ID" value="NZ_JAZHRV010000001.1"/>
</dbReference>
<protein>
    <recommendedName>
        <fullName evidence="7">Dihydrofolate synthase/folylpolyglutamate synthase</fullName>
        <ecNumber evidence="5">6.3.2.12</ecNumber>
        <ecNumber evidence="6">6.3.2.17</ecNumber>
    </recommendedName>
    <alternativeName>
        <fullName evidence="16">Folylpoly-gamma-glutamate synthetase-dihydrofolate synthetase</fullName>
    </alternativeName>
    <alternativeName>
        <fullName evidence="14">Folylpolyglutamate synthetase</fullName>
    </alternativeName>
    <alternativeName>
        <fullName evidence="15">Tetrahydrofolylpolyglutamate synthase</fullName>
    </alternativeName>
</protein>
<comment type="catalytic activity">
    <reaction evidence="19">
        <text>(6R)-5,10-methylenetetrahydrofolyl-(gamma-L-Glu)(n) + L-glutamate + ATP = (6R)-5,10-methylenetetrahydrofolyl-(gamma-L-Glu)(n+1) + ADP + phosphate + H(+)</text>
        <dbReference type="Rhea" id="RHEA:51912"/>
        <dbReference type="Rhea" id="RHEA-COMP:13257"/>
        <dbReference type="Rhea" id="RHEA-COMP:13258"/>
        <dbReference type="ChEBI" id="CHEBI:15378"/>
        <dbReference type="ChEBI" id="CHEBI:29985"/>
        <dbReference type="ChEBI" id="CHEBI:30616"/>
        <dbReference type="ChEBI" id="CHEBI:43474"/>
        <dbReference type="ChEBI" id="CHEBI:136572"/>
        <dbReference type="ChEBI" id="CHEBI:456216"/>
        <dbReference type="EC" id="6.3.2.17"/>
    </reaction>
</comment>
<keyword evidence="24" id="KW-1185">Reference proteome</keyword>
<evidence type="ECO:0000256" key="5">
    <source>
        <dbReference type="ARBA" id="ARBA00013023"/>
    </source>
</evidence>
<accession>A0ABU8BKI8</accession>
<dbReference type="InterPro" id="IPR036615">
    <property type="entry name" value="Mur_ligase_C_dom_sf"/>
</dbReference>
<comment type="caution">
    <text evidence="23">The sequence shown here is derived from an EMBL/GenBank/DDBJ whole genome shotgun (WGS) entry which is preliminary data.</text>
</comment>
<dbReference type="InterPro" id="IPR036565">
    <property type="entry name" value="Mur-like_cat_sf"/>
</dbReference>
<sequence length="438" mass="47383">MFDLPKYGDGICLARMAGLLEALGIDRLRLQRISVVVTGSNGKGSTAAMCAGIGRAYGLRTGLFTSPHLFRFNERIQVDGVEIDDDALARLKRRVEAVIADVSKRMGEQFGAFEALFALACLHFQESGCDFTVFEAGIGGRYDPVRLIGARETCVTSVDYEHVELLGNSLELIVSDKSDACAAGGTIVYGENCRGLRAHLVEYNRARGCTPLFIRDDIRIDNAVTAASGQHFDFQFGYHDYRHLEVSLSGAFQFNNSAIAVTLFLLWLQREQPRKPPDRVETAIRAGLRDARWPGRLEVISQDPFTVIDVGHTPDGIRQSLASLLAIHGSEDWILVIGASGDKKAQEIVGALAPSFDTIICTAAHHKGADAQRIAAAAARANPAASLRVAASIEEAVRLAGDVAAAHSQRIYVAGGLFLAIEYATAARGGRPQDLHFF</sequence>
<evidence type="ECO:0000256" key="4">
    <source>
        <dbReference type="ARBA" id="ARBA00008276"/>
    </source>
</evidence>
<dbReference type="Gene3D" id="3.40.1190.10">
    <property type="entry name" value="Mur-like, catalytic domain"/>
    <property type="match status" value="1"/>
</dbReference>
<evidence type="ECO:0000256" key="2">
    <source>
        <dbReference type="ARBA" id="ARBA00004799"/>
    </source>
</evidence>
<evidence type="ECO:0000256" key="9">
    <source>
        <dbReference type="ARBA" id="ARBA00022723"/>
    </source>
</evidence>
<proteinExistence type="inferred from homology"/>
<name>A0ABU8BKI8_9BRAD</name>
<evidence type="ECO:0000256" key="14">
    <source>
        <dbReference type="ARBA" id="ARBA00030048"/>
    </source>
</evidence>
<evidence type="ECO:0000256" key="10">
    <source>
        <dbReference type="ARBA" id="ARBA00022741"/>
    </source>
</evidence>
<evidence type="ECO:0000256" key="17">
    <source>
        <dbReference type="ARBA" id="ARBA00047493"/>
    </source>
</evidence>
<dbReference type="PANTHER" id="PTHR11136:SF0">
    <property type="entry name" value="DIHYDROFOLATE SYNTHETASE-RELATED"/>
    <property type="match status" value="1"/>
</dbReference>
<dbReference type="EC" id="6.3.2.17" evidence="6"/>
<keyword evidence="13" id="KW-0289">Folate biosynthesis</keyword>
<evidence type="ECO:0000256" key="20">
    <source>
        <dbReference type="ARBA" id="ARBA00049161"/>
    </source>
</evidence>
<evidence type="ECO:0000256" key="15">
    <source>
        <dbReference type="ARBA" id="ARBA00030592"/>
    </source>
</evidence>
<dbReference type="GO" id="GO:0004326">
    <property type="term" value="F:tetrahydrofolylpolyglutamate synthase activity"/>
    <property type="evidence" value="ECO:0007669"/>
    <property type="project" value="UniProtKB-EC"/>
</dbReference>
<evidence type="ECO:0000256" key="16">
    <source>
        <dbReference type="ARBA" id="ARBA00032510"/>
    </source>
</evidence>
<comment type="similarity">
    <text evidence="4 21">Belongs to the folylpolyglutamate synthase family.</text>
</comment>
<keyword evidence="11 21" id="KW-0067">ATP-binding</keyword>
<evidence type="ECO:0000256" key="7">
    <source>
        <dbReference type="ARBA" id="ARBA00019357"/>
    </source>
</evidence>
<dbReference type="InterPro" id="IPR004101">
    <property type="entry name" value="Mur_ligase_C"/>
</dbReference>
<evidence type="ECO:0000256" key="18">
    <source>
        <dbReference type="ARBA" id="ARBA00047808"/>
    </source>
</evidence>
<keyword evidence="8 21" id="KW-0436">Ligase</keyword>
<dbReference type="Pfam" id="PF02875">
    <property type="entry name" value="Mur_ligase_C"/>
    <property type="match status" value="1"/>
</dbReference>
<organism evidence="23 24">
    <name type="scientific">Bradyrhizobium algeriense</name>
    <dbReference type="NCBI Taxonomy" id="634784"/>
    <lineage>
        <taxon>Bacteria</taxon>
        <taxon>Pseudomonadati</taxon>
        <taxon>Pseudomonadota</taxon>
        <taxon>Alphaproteobacteria</taxon>
        <taxon>Hyphomicrobiales</taxon>
        <taxon>Nitrobacteraceae</taxon>
        <taxon>Bradyrhizobium</taxon>
    </lineage>
</organism>
<comment type="catalytic activity">
    <reaction evidence="18">
        <text>10-formyltetrahydrofolyl-(gamma-L-Glu)(n) + L-glutamate + ATP = 10-formyltetrahydrofolyl-(gamma-L-Glu)(n+1) + ADP + phosphate + H(+)</text>
        <dbReference type="Rhea" id="RHEA:51904"/>
        <dbReference type="Rhea" id="RHEA-COMP:13088"/>
        <dbReference type="Rhea" id="RHEA-COMP:14300"/>
        <dbReference type="ChEBI" id="CHEBI:15378"/>
        <dbReference type="ChEBI" id="CHEBI:29985"/>
        <dbReference type="ChEBI" id="CHEBI:30616"/>
        <dbReference type="ChEBI" id="CHEBI:43474"/>
        <dbReference type="ChEBI" id="CHEBI:134413"/>
        <dbReference type="ChEBI" id="CHEBI:456216"/>
        <dbReference type="EC" id="6.3.2.17"/>
    </reaction>
</comment>
<feature type="domain" description="Mur ligase C-terminal" evidence="22">
    <location>
        <begin position="295"/>
        <end position="415"/>
    </location>
</feature>
<dbReference type="Gene3D" id="3.90.190.20">
    <property type="entry name" value="Mur ligase, C-terminal domain"/>
    <property type="match status" value="1"/>
</dbReference>
<evidence type="ECO:0000256" key="12">
    <source>
        <dbReference type="ARBA" id="ARBA00022842"/>
    </source>
</evidence>
<comment type="pathway">
    <text evidence="2">Cofactor biosynthesis; tetrahydrofolate biosynthesis; 7,8-dihydrofolate from 2-amino-4-hydroxy-6-hydroxymethyl-7,8-dihydropteridine diphosphate and 4-aminobenzoate: step 2/2.</text>
</comment>
<dbReference type="NCBIfam" id="TIGR01499">
    <property type="entry name" value="folC"/>
    <property type="match status" value="1"/>
</dbReference>
<comment type="catalytic activity">
    <reaction evidence="17">
        <text>(6S)-5,6,7,8-tetrahydrofolyl-(gamma-L-Glu)(n) + L-glutamate + ATP = (6S)-5,6,7,8-tetrahydrofolyl-(gamma-L-Glu)(n+1) + ADP + phosphate + H(+)</text>
        <dbReference type="Rhea" id="RHEA:10580"/>
        <dbReference type="Rhea" id="RHEA-COMP:14738"/>
        <dbReference type="Rhea" id="RHEA-COMP:14740"/>
        <dbReference type="ChEBI" id="CHEBI:15378"/>
        <dbReference type="ChEBI" id="CHEBI:29985"/>
        <dbReference type="ChEBI" id="CHEBI:30616"/>
        <dbReference type="ChEBI" id="CHEBI:43474"/>
        <dbReference type="ChEBI" id="CHEBI:141005"/>
        <dbReference type="ChEBI" id="CHEBI:456216"/>
        <dbReference type="EC" id="6.3.2.17"/>
    </reaction>
</comment>
<dbReference type="EC" id="6.3.2.12" evidence="5"/>
<evidence type="ECO:0000313" key="23">
    <source>
        <dbReference type="EMBL" id="MEH2559047.1"/>
    </source>
</evidence>
<gene>
    <name evidence="23" type="ORF">V1286_006576</name>
</gene>
<evidence type="ECO:0000256" key="21">
    <source>
        <dbReference type="PIRNR" id="PIRNR001563"/>
    </source>
</evidence>
<comment type="catalytic activity">
    <reaction evidence="20">
        <text>7,8-dihydropteroate + L-glutamate + ATP = 7,8-dihydrofolate + ADP + phosphate + H(+)</text>
        <dbReference type="Rhea" id="RHEA:23584"/>
        <dbReference type="ChEBI" id="CHEBI:15378"/>
        <dbReference type="ChEBI" id="CHEBI:17839"/>
        <dbReference type="ChEBI" id="CHEBI:29985"/>
        <dbReference type="ChEBI" id="CHEBI:30616"/>
        <dbReference type="ChEBI" id="CHEBI:43474"/>
        <dbReference type="ChEBI" id="CHEBI:57451"/>
        <dbReference type="ChEBI" id="CHEBI:456216"/>
        <dbReference type="EC" id="6.3.2.12"/>
    </reaction>
</comment>
<evidence type="ECO:0000256" key="1">
    <source>
        <dbReference type="ARBA" id="ARBA00002714"/>
    </source>
</evidence>
<evidence type="ECO:0000256" key="19">
    <source>
        <dbReference type="ARBA" id="ARBA00049035"/>
    </source>
</evidence>
<dbReference type="PANTHER" id="PTHR11136">
    <property type="entry name" value="FOLYLPOLYGLUTAMATE SYNTHASE-RELATED"/>
    <property type="match status" value="1"/>
</dbReference>
<dbReference type="SUPFAM" id="SSF53244">
    <property type="entry name" value="MurD-like peptide ligases, peptide-binding domain"/>
    <property type="match status" value="1"/>
</dbReference>
<keyword evidence="10 21" id="KW-0547">Nucleotide-binding</keyword>
<comment type="function">
    <text evidence="1">Functions in two distinct reactions of the de novo folate biosynthetic pathway. Catalyzes the addition of a glutamate residue to dihydropteroate (7,8-dihydropteroate or H2Pte) to form dihydrofolate (7,8-dihydrofolate monoglutamate or H2Pte-Glu). Also catalyzes successive additions of L-glutamate to tetrahydrofolate or 10-formyltetrahydrofolate or 5,10-methylenetetrahydrofolate, leading to folylpolyglutamate derivatives.</text>
</comment>
<reference evidence="23 24" key="1">
    <citation type="submission" date="2024-02" db="EMBL/GenBank/DDBJ databases">
        <title>Adaptive strategies in a cosmopolitan and abundant soil bacterium.</title>
        <authorList>
            <person name="Carini P."/>
        </authorList>
    </citation>
    <scope>NUCLEOTIDE SEQUENCE [LARGE SCALE GENOMIC DNA]</scope>
    <source>
        <strain evidence="23 24">AZCC 1608</strain>
    </source>
</reference>
<evidence type="ECO:0000256" key="13">
    <source>
        <dbReference type="ARBA" id="ARBA00022909"/>
    </source>
</evidence>
<dbReference type="Proteomes" id="UP001364224">
    <property type="component" value="Unassembled WGS sequence"/>
</dbReference>
<dbReference type="SUPFAM" id="SSF53623">
    <property type="entry name" value="MurD-like peptide ligases, catalytic domain"/>
    <property type="match status" value="1"/>
</dbReference>
<keyword evidence="9" id="KW-0479">Metal-binding</keyword>
<evidence type="ECO:0000256" key="11">
    <source>
        <dbReference type="ARBA" id="ARBA00022840"/>
    </source>
</evidence>
<comment type="pathway">
    <text evidence="3">Cofactor biosynthesis; tetrahydrofolylpolyglutamate biosynthesis.</text>
</comment>
<dbReference type="InterPro" id="IPR001645">
    <property type="entry name" value="Folylpolyglutamate_synth"/>
</dbReference>
<evidence type="ECO:0000256" key="3">
    <source>
        <dbReference type="ARBA" id="ARBA00005150"/>
    </source>
</evidence>
<keyword evidence="12" id="KW-0460">Magnesium</keyword>
<evidence type="ECO:0000313" key="24">
    <source>
        <dbReference type="Proteomes" id="UP001364224"/>
    </source>
</evidence>